<gene>
    <name evidence="2" type="primary">queF</name>
    <name evidence="2" type="ORF">GCM10022278_10880</name>
</gene>
<dbReference type="Pfam" id="PF14489">
    <property type="entry name" value="QueF"/>
    <property type="match status" value="1"/>
</dbReference>
<dbReference type="Gene3D" id="3.30.1130.10">
    <property type="match status" value="2"/>
</dbReference>
<dbReference type="InterPro" id="IPR029500">
    <property type="entry name" value="QueF"/>
</dbReference>
<dbReference type="InterPro" id="IPR029139">
    <property type="entry name" value="QueF_N"/>
</dbReference>
<dbReference type="Proteomes" id="UP001501337">
    <property type="component" value="Unassembled WGS sequence"/>
</dbReference>
<evidence type="ECO:0000313" key="2">
    <source>
        <dbReference type="EMBL" id="GAA3953928.1"/>
    </source>
</evidence>
<dbReference type="PANTHER" id="PTHR34354:SF1">
    <property type="entry name" value="NADPH-DEPENDENT 7-CYANO-7-DEAZAGUANINE REDUCTASE"/>
    <property type="match status" value="1"/>
</dbReference>
<organism evidence="2 3">
    <name type="scientific">Allohahella marinimesophila</name>
    <dbReference type="NCBI Taxonomy" id="1054972"/>
    <lineage>
        <taxon>Bacteria</taxon>
        <taxon>Pseudomonadati</taxon>
        <taxon>Pseudomonadota</taxon>
        <taxon>Gammaproteobacteria</taxon>
        <taxon>Oceanospirillales</taxon>
        <taxon>Hahellaceae</taxon>
        <taxon>Allohahella</taxon>
    </lineage>
</organism>
<dbReference type="Pfam" id="PF14819">
    <property type="entry name" value="QueF_N"/>
    <property type="match status" value="1"/>
</dbReference>
<comment type="caution">
    <text evidence="2">The sequence shown here is derived from an EMBL/GenBank/DDBJ whole genome shotgun (WGS) entry which is preliminary data.</text>
</comment>
<reference evidence="3" key="1">
    <citation type="journal article" date="2019" name="Int. J. Syst. Evol. Microbiol.">
        <title>The Global Catalogue of Microorganisms (GCM) 10K type strain sequencing project: providing services to taxonomists for standard genome sequencing and annotation.</title>
        <authorList>
            <consortium name="The Broad Institute Genomics Platform"/>
            <consortium name="The Broad Institute Genome Sequencing Center for Infectious Disease"/>
            <person name="Wu L."/>
            <person name="Ma J."/>
        </authorList>
    </citation>
    <scope>NUCLEOTIDE SEQUENCE [LARGE SCALE GENOMIC DNA]</scope>
    <source>
        <strain evidence="3">JCM 17555</strain>
    </source>
</reference>
<dbReference type="InterPro" id="IPR043133">
    <property type="entry name" value="GTP-CH-I_C/QueF"/>
</dbReference>
<accession>A0ABP7NWE3</accession>
<name>A0ABP7NWE3_9GAMM</name>
<dbReference type="PANTHER" id="PTHR34354">
    <property type="entry name" value="NADPH-DEPENDENT 7-CYANO-7-DEAZAGUANINE REDUCTASE"/>
    <property type="match status" value="1"/>
</dbReference>
<evidence type="ECO:0000259" key="1">
    <source>
        <dbReference type="Pfam" id="PF14819"/>
    </source>
</evidence>
<protein>
    <submittedName>
        <fullName evidence="2">NADPH-dependent 7-cyano-7-deazaguanine reductase QueF</fullName>
    </submittedName>
</protein>
<feature type="domain" description="NADPH-dependent 7-cyano-7-deazaguanine reductase N-terminal" evidence="1">
    <location>
        <begin position="19"/>
        <end position="117"/>
    </location>
</feature>
<dbReference type="EMBL" id="BAABBO010000005">
    <property type="protein sequence ID" value="GAA3953928.1"/>
    <property type="molecule type" value="Genomic_DNA"/>
</dbReference>
<dbReference type="RefSeq" id="WP_344804105.1">
    <property type="nucleotide sequence ID" value="NZ_BAABBO010000005.1"/>
</dbReference>
<dbReference type="InterPro" id="IPR050084">
    <property type="entry name" value="NADPH_dep_7-cyano-7-deazaG_red"/>
</dbReference>
<proteinExistence type="predicted"/>
<evidence type="ECO:0000313" key="3">
    <source>
        <dbReference type="Proteomes" id="UP001501337"/>
    </source>
</evidence>
<sequence>MSNDSKPSHGSLLGRDTAYPDSYAPSLLEALPRRRPGNAAAFGEDIWNQYELSWLDGAGYPCVGALECRLPCSSPSLIESKSMKLYFNSLNQTRFASPESMLERVKRDLSACAGAEWQLVLKHPLPLLQTSSLAQTSDAHGTADAILDVGDQLWVDGRLVDKLIHASSSAGPQLPAAGAERSVLLRLADDTVSAPAVEDVLVSHLLKTNCPVTGQPDWASVLVWTGPAGAGLDSGRRIDPQSLLDYLVSYRQHSGFHEQCVEEVFADLTALLGEDRGLLVYARYTRRGGIDINPWRSNVPARVANTRLLRQ</sequence>
<keyword evidence="3" id="KW-1185">Reference proteome</keyword>